<dbReference type="SMART" id="SM00354">
    <property type="entry name" value="HTH_LACI"/>
    <property type="match status" value="1"/>
</dbReference>
<evidence type="ECO:0000256" key="2">
    <source>
        <dbReference type="ARBA" id="ARBA00023125"/>
    </source>
</evidence>
<dbReference type="PROSITE" id="PS50932">
    <property type="entry name" value="HTH_LACI_2"/>
    <property type="match status" value="1"/>
</dbReference>
<keyword evidence="3" id="KW-0804">Transcription</keyword>
<gene>
    <name evidence="5" type="ORF">SR858_17850</name>
</gene>
<dbReference type="SUPFAM" id="SSF53822">
    <property type="entry name" value="Periplasmic binding protein-like I"/>
    <property type="match status" value="1"/>
</dbReference>
<dbReference type="CDD" id="cd01392">
    <property type="entry name" value="HTH_LacI"/>
    <property type="match status" value="1"/>
</dbReference>
<dbReference type="InterPro" id="IPR046335">
    <property type="entry name" value="LacI/GalR-like_sensor"/>
</dbReference>
<dbReference type="EMBL" id="CP140152">
    <property type="protein sequence ID" value="WQH02921.1"/>
    <property type="molecule type" value="Genomic_DNA"/>
</dbReference>
<protein>
    <submittedName>
        <fullName evidence="5">LacI family DNA-binding transcriptional regulator</fullName>
    </submittedName>
</protein>
<evidence type="ECO:0000313" key="5">
    <source>
        <dbReference type="EMBL" id="WQH02921.1"/>
    </source>
</evidence>
<dbReference type="RefSeq" id="WP_019920349.1">
    <property type="nucleotide sequence ID" value="NZ_CP140152.1"/>
</dbReference>
<evidence type="ECO:0000256" key="3">
    <source>
        <dbReference type="ARBA" id="ARBA00023163"/>
    </source>
</evidence>
<organism evidence="5 6">
    <name type="scientific">Duganella zoogloeoides</name>
    <dbReference type="NCBI Taxonomy" id="75659"/>
    <lineage>
        <taxon>Bacteria</taxon>
        <taxon>Pseudomonadati</taxon>
        <taxon>Pseudomonadota</taxon>
        <taxon>Betaproteobacteria</taxon>
        <taxon>Burkholderiales</taxon>
        <taxon>Oxalobacteraceae</taxon>
        <taxon>Telluria group</taxon>
        <taxon>Duganella</taxon>
    </lineage>
</organism>
<dbReference type="CDD" id="cd06267">
    <property type="entry name" value="PBP1_LacI_sugar_binding-like"/>
    <property type="match status" value="1"/>
</dbReference>
<evidence type="ECO:0000259" key="4">
    <source>
        <dbReference type="PROSITE" id="PS50932"/>
    </source>
</evidence>
<dbReference type="Proteomes" id="UP001326110">
    <property type="component" value="Chromosome"/>
</dbReference>
<proteinExistence type="predicted"/>
<keyword evidence="2 5" id="KW-0238">DNA-binding</keyword>
<dbReference type="Pfam" id="PF00356">
    <property type="entry name" value="LacI"/>
    <property type="match status" value="1"/>
</dbReference>
<reference evidence="5 6" key="1">
    <citation type="submission" date="2023-11" db="EMBL/GenBank/DDBJ databases">
        <title>MicrobeMod: A computational toolkit for identifying prokaryotic methylation and restriction-modification with nanopore sequencing.</title>
        <authorList>
            <person name="Crits-Christoph A."/>
            <person name="Kang S.C."/>
            <person name="Lee H."/>
            <person name="Ostrov N."/>
        </authorList>
    </citation>
    <scope>NUCLEOTIDE SEQUENCE [LARGE SCALE GENOMIC DNA]</scope>
    <source>
        <strain evidence="5 6">ATCC 25935</strain>
    </source>
</reference>
<dbReference type="GO" id="GO:0003677">
    <property type="term" value="F:DNA binding"/>
    <property type="evidence" value="ECO:0007669"/>
    <property type="project" value="UniProtKB-KW"/>
</dbReference>
<dbReference type="InterPro" id="IPR000843">
    <property type="entry name" value="HTH_LacI"/>
</dbReference>
<evidence type="ECO:0000313" key="6">
    <source>
        <dbReference type="Proteomes" id="UP001326110"/>
    </source>
</evidence>
<dbReference type="PANTHER" id="PTHR30146:SF109">
    <property type="entry name" value="HTH-TYPE TRANSCRIPTIONAL REGULATOR GALS"/>
    <property type="match status" value="1"/>
</dbReference>
<dbReference type="PROSITE" id="PS00356">
    <property type="entry name" value="HTH_LACI_1"/>
    <property type="match status" value="1"/>
</dbReference>
<dbReference type="Gene3D" id="1.10.260.40">
    <property type="entry name" value="lambda repressor-like DNA-binding domains"/>
    <property type="match status" value="1"/>
</dbReference>
<dbReference type="InterPro" id="IPR028082">
    <property type="entry name" value="Peripla_BP_I"/>
</dbReference>
<dbReference type="GeneID" id="43162246"/>
<evidence type="ECO:0000256" key="1">
    <source>
        <dbReference type="ARBA" id="ARBA00023015"/>
    </source>
</evidence>
<sequence>MATTANTATATPGVTIRDIAQVAGVSAGTVSRALKNEPGLTEATRQMVLEAARSLGYDFCKLRPKRLRRLTFLLHRQHNTAASSPFYSPVLHGAEEACRKQGIVLSFMAVGPADGLIDQIRMHAPDGIVCAGFFEPETLAALRSTGKQLVLIDMQLRGYNSVNPDNMKGGYLATKHLIDTGRTRVGFISGPLAHYSIRERARGYRQALFEEGILADPRLEANLPDGVDLETGAWEAMEQLLSLPHPPDAVFCYNDSAALVAMRCCLAKGLKVPHDIAIVGFDDISTAVLGHRPLTTLRIDKKALGAMGVELLLNNQHLTQNPSQPGHPQHPPVQHIAPVELIVRASTVFDGWRAPQSSSTDRPPTFSRTP</sequence>
<dbReference type="PANTHER" id="PTHR30146">
    <property type="entry name" value="LACI-RELATED TRANSCRIPTIONAL REPRESSOR"/>
    <property type="match status" value="1"/>
</dbReference>
<keyword evidence="6" id="KW-1185">Reference proteome</keyword>
<dbReference type="Gene3D" id="3.40.50.2300">
    <property type="match status" value="2"/>
</dbReference>
<dbReference type="SUPFAM" id="SSF47413">
    <property type="entry name" value="lambda repressor-like DNA-binding domains"/>
    <property type="match status" value="1"/>
</dbReference>
<keyword evidence="1" id="KW-0805">Transcription regulation</keyword>
<dbReference type="Pfam" id="PF13377">
    <property type="entry name" value="Peripla_BP_3"/>
    <property type="match status" value="1"/>
</dbReference>
<name>A0ABZ0XUK6_9BURK</name>
<dbReference type="InterPro" id="IPR010982">
    <property type="entry name" value="Lambda_DNA-bd_dom_sf"/>
</dbReference>
<accession>A0ABZ0XUK6</accession>
<feature type="domain" description="HTH lacI-type" evidence="4">
    <location>
        <begin position="14"/>
        <end position="57"/>
    </location>
</feature>